<protein>
    <recommendedName>
        <fullName evidence="5">Peptidase M24 domain-containing protein</fullName>
    </recommendedName>
</protein>
<dbReference type="PROSITE" id="PS00680">
    <property type="entry name" value="MAP_1"/>
    <property type="match status" value="1"/>
</dbReference>
<dbReference type="InterPro" id="IPR000994">
    <property type="entry name" value="Pept_M24"/>
</dbReference>
<reference evidence="6" key="1">
    <citation type="submission" date="2021-01" db="EMBL/GenBank/DDBJ databases">
        <authorList>
            <person name="Corre E."/>
            <person name="Pelletier E."/>
            <person name="Niang G."/>
            <person name="Scheremetjew M."/>
            <person name="Finn R."/>
            <person name="Kale V."/>
            <person name="Holt S."/>
            <person name="Cochrane G."/>
            <person name="Meng A."/>
            <person name="Brown T."/>
            <person name="Cohen L."/>
        </authorList>
    </citation>
    <scope>NUCLEOTIDE SEQUENCE</scope>
    <source>
        <strain evidence="6">CCMP3328</strain>
    </source>
</reference>
<organism evidence="6">
    <name type="scientific">Craspedostauros australis</name>
    <dbReference type="NCBI Taxonomy" id="1486917"/>
    <lineage>
        <taxon>Eukaryota</taxon>
        <taxon>Sar</taxon>
        <taxon>Stramenopiles</taxon>
        <taxon>Ochrophyta</taxon>
        <taxon>Bacillariophyta</taxon>
        <taxon>Bacillariophyceae</taxon>
        <taxon>Bacillariophycidae</taxon>
        <taxon>Naviculales</taxon>
        <taxon>Naviculaceae</taxon>
        <taxon>Craspedostauros</taxon>
    </lineage>
</organism>
<dbReference type="Pfam" id="PF00557">
    <property type="entry name" value="Peptidase_M24"/>
    <property type="match status" value="1"/>
</dbReference>
<name>A0A7R9WR60_9STRA</name>
<keyword evidence="2" id="KW-0645">Protease</keyword>
<dbReference type="InterPro" id="IPR002467">
    <property type="entry name" value="Pept_M24A_MAP1"/>
</dbReference>
<accession>A0A7R9WR60</accession>
<evidence type="ECO:0000256" key="3">
    <source>
        <dbReference type="ARBA" id="ARBA00022723"/>
    </source>
</evidence>
<evidence type="ECO:0000256" key="1">
    <source>
        <dbReference type="ARBA" id="ARBA00022438"/>
    </source>
</evidence>
<feature type="domain" description="Peptidase M24" evidence="5">
    <location>
        <begin position="1"/>
        <end position="147"/>
    </location>
</feature>
<dbReference type="NCBIfam" id="TIGR00500">
    <property type="entry name" value="met_pdase_I"/>
    <property type="match status" value="1"/>
</dbReference>
<dbReference type="SUPFAM" id="SSF55920">
    <property type="entry name" value="Creatinase/aminopeptidase"/>
    <property type="match status" value="1"/>
</dbReference>
<keyword evidence="4" id="KW-0378">Hydrolase</keyword>
<evidence type="ECO:0000256" key="4">
    <source>
        <dbReference type="ARBA" id="ARBA00022801"/>
    </source>
</evidence>
<sequence>MDITVYLDGYHGDCSEMFVAGEASESTKKLLQATYDCWISACQYVRPGRDYKDLGAIMEEYVVHRGYSSVKNFCGHGIGSVFHTTPNILHYRNNEPNGQMSAGHTFTIEPMICEGSARVLNWPDDWTATTTDGKKSAQFEHTLLVTEDGVEALTGKIETSMLQFWEKESAIHKGFWLGTSASAKEQMDKLNSVVLN</sequence>
<evidence type="ECO:0000313" key="6">
    <source>
        <dbReference type="EMBL" id="CAD8330964.1"/>
    </source>
</evidence>
<evidence type="ECO:0000256" key="2">
    <source>
        <dbReference type="ARBA" id="ARBA00022670"/>
    </source>
</evidence>
<proteinExistence type="predicted"/>
<keyword evidence="1" id="KW-0031">Aminopeptidase</keyword>
<dbReference type="GO" id="GO:0046872">
    <property type="term" value="F:metal ion binding"/>
    <property type="evidence" value="ECO:0007669"/>
    <property type="project" value="UniProtKB-KW"/>
</dbReference>
<dbReference type="EMBL" id="HBEF01004967">
    <property type="protein sequence ID" value="CAD8330964.1"/>
    <property type="molecule type" value="Transcribed_RNA"/>
</dbReference>
<dbReference type="GO" id="GO:0005829">
    <property type="term" value="C:cytosol"/>
    <property type="evidence" value="ECO:0007669"/>
    <property type="project" value="TreeGrafter"/>
</dbReference>
<dbReference type="InterPro" id="IPR036005">
    <property type="entry name" value="Creatinase/aminopeptidase-like"/>
</dbReference>
<dbReference type="AlphaFoldDB" id="A0A7R9WR60"/>
<keyword evidence="3" id="KW-0479">Metal-binding</keyword>
<gene>
    <name evidence="6" type="ORF">CAUS1442_LOCUS3063</name>
</gene>
<dbReference type="PANTHER" id="PTHR43330">
    <property type="entry name" value="METHIONINE AMINOPEPTIDASE"/>
    <property type="match status" value="1"/>
</dbReference>
<dbReference type="GO" id="GO:0070006">
    <property type="term" value="F:metalloaminopeptidase activity"/>
    <property type="evidence" value="ECO:0007669"/>
    <property type="project" value="InterPro"/>
</dbReference>
<dbReference type="Gene3D" id="3.90.230.10">
    <property type="entry name" value="Creatinase/methionine aminopeptidase superfamily"/>
    <property type="match status" value="1"/>
</dbReference>
<dbReference type="GO" id="GO:0006508">
    <property type="term" value="P:proteolysis"/>
    <property type="evidence" value="ECO:0007669"/>
    <property type="project" value="UniProtKB-KW"/>
</dbReference>
<dbReference type="PANTHER" id="PTHR43330:SF7">
    <property type="entry name" value="METHIONINE AMINOPEPTIDASE 1"/>
    <property type="match status" value="1"/>
</dbReference>
<evidence type="ECO:0000259" key="5">
    <source>
        <dbReference type="Pfam" id="PF00557"/>
    </source>
</evidence>